<reference evidence="7" key="2">
    <citation type="submission" date="2020-04" db="EMBL/GenBank/DDBJ databases">
        <authorList>
            <consortium name="NCBI Genome Project"/>
        </authorList>
    </citation>
    <scope>NUCLEOTIDE SEQUENCE</scope>
    <source>
        <strain evidence="7">CBS 781.70</strain>
    </source>
</reference>
<evidence type="ECO:0000256" key="1">
    <source>
        <dbReference type="ARBA" id="ARBA00006395"/>
    </source>
</evidence>
<protein>
    <recommendedName>
        <fullName evidence="2">RecQ-mediated genome instability protein 1</fullName>
    </recommendedName>
</protein>
<dbReference type="OrthoDB" id="341511at2759"/>
<dbReference type="GO" id="GO:0000712">
    <property type="term" value="P:resolution of meiotic recombination intermediates"/>
    <property type="evidence" value="ECO:0007669"/>
    <property type="project" value="TreeGrafter"/>
</dbReference>
<reference evidence="7" key="3">
    <citation type="submission" date="2025-04" db="UniProtKB">
        <authorList>
            <consortium name="RefSeq"/>
        </authorList>
    </citation>
    <scope>IDENTIFICATION</scope>
    <source>
        <strain evidence="7">CBS 781.70</strain>
    </source>
</reference>
<name>A0A6G1G3C6_9PEZI</name>
<dbReference type="InterPro" id="IPR013894">
    <property type="entry name" value="RMI1_OB"/>
</dbReference>
<comment type="similarity">
    <text evidence="1">Belongs to the RMI1 family.</text>
</comment>
<dbReference type="PANTHER" id="PTHR14790:SF15">
    <property type="entry name" value="RECQ-MEDIATED GENOME INSTABILITY PROTEIN 1"/>
    <property type="match status" value="1"/>
</dbReference>
<sequence>MPPTTHPPINGQAISDHLVRLNLHPSPSFLHSFISSQTRNLPINAVCHSARFRILNADIRECLSPPPNQLLPRDLTRSNPHDLPAQERHLAGPFVLQIAWVEDIGKSKWSQLTEWEQAKRDEGREKVVGLADADSDDAAEATHPANAIGQGRSQALAPKGPFKLHLHDAQNPPAQVHGVTVGPIEGINVDVPMGGKILVKDVVVARGVMLLDSSNTTLLGGKVHALATKYKEGRIDYLRRHLEGDGTVG</sequence>
<evidence type="ECO:0000259" key="3">
    <source>
        <dbReference type="Pfam" id="PF08585"/>
    </source>
</evidence>
<reference evidence="5 7" key="1">
    <citation type="submission" date="2020-01" db="EMBL/GenBank/DDBJ databases">
        <authorList>
            <consortium name="DOE Joint Genome Institute"/>
            <person name="Haridas S."/>
            <person name="Albert R."/>
            <person name="Binder M."/>
            <person name="Bloem J."/>
            <person name="Labutti K."/>
            <person name="Salamov A."/>
            <person name="Andreopoulos B."/>
            <person name="Baker S.E."/>
            <person name="Barry K."/>
            <person name="Bills G."/>
            <person name="Bluhm B.H."/>
            <person name="Cannon C."/>
            <person name="Castanera R."/>
            <person name="Culley D.E."/>
            <person name="Daum C."/>
            <person name="Ezra D."/>
            <person name="Gonzalez J.B."/>
            <person name="Henrissat B."/>
            <person name="Kuo A."/>
            <person name="Liang C."/>
            <person name="Lipzen A."/>
            <person name="Lutzoni F."/>
            <person name="Magnuson J."/>
            <person name="Mondo S."/>
            <person name="Nolan M."/>
            <person name="Ohm R."/>
            <person name="Pangilinan J."/>
            <person name="Park H.-J."/>
            <person name="Ramirez L."/>
            <person name="Alfaro M."/>
            <person name="Sun H."/>
            <person name="Tritt A."/>
            <person name="Yoshinaga Y."/>
            <person name="Zwiers L.-H."/>
            <person name="Turgeon B.G."/>
            <person name="Goodwin S.B."/>
            <person name="Spatafora J.W."/>
            <person name="Crous P.W."/>
            <person name="Grigoriev I.V."/>
        </authorList>
    </citation>
    <scope>NUCLEOTIDE SEQUENCE</scope>
    <source>
        <strain evidence="5 7">CBS 781.70</strain>
    </source>
</reference>
<keyword evidence="6" id="KW-1185">Reference proteome</keyword>
<dbReference type="GeneID" id="54415901"/>
<feature type="domain" description="RMI1 N-terminal" evidence="4">
    <location>
        <begin position="22"/>
        <end position="62"/>
    </location>
</feature>
<proteinExistence type="inferred from homology"/>
<dbReference type="Gene3D" id="2.40.50.770">
    <property type="entry name" value="RecQ-mediated genome instability protein Rmi1, C-terminal domain"/>
    <property type="match status" value="1"/>
</dbReference>
<gene>
    <name evidence="5 7" type="ORF">P152DRAFT_341288</name>
</gene>
<feature type="domain" description="RecQ mediated genome instability protein 1 OB-fold" evidence="3">
    <location>
        <begin position="84"/>
        <end position="234"/>
    </location>
</feature>
<dbReference type="InterPro" id="IPR049363">
    <property type="entry name" value="RMI1_N"/>
</dbReference>
<dbReference type="GO" id="GO:0016604">
    <property type="term" value="C:nuclear body"/>
    <property type="evidence" value="ECO:0007669"/>
    <property type="project" value="TreeGrafter"/>
</dbReference>
<evidence type="ECO:0000313" key="7">
    <source>
        <dbReference type="RefSeq" id="XP_033534123.1"/>
    </source>
</evidence>
<dbReference type="GO" id="GO:0000724">
    <property type="term" value="P:double-strand break repair via homologous recombination"/>
    <property type="evidence" value="ECO:0007669"/>
    <property type="project" value="TreeGrafter"/>
</dbReference>
<evidence type="ECO:0000313" key="6">
    <source>
        <dbReference type="Proteomes" id="UP000504638"/>
    </source>
</evidence>
<dbReference type="GO" id="GO:0031422">
    <property type="term" value="C:RecQ family helicase-topoisomerase III complex"/>
    <property type="evidence" value="ECO:0007669"/>
    <property type="project" value="TreeGrafter"/>
</dbReference>
<evidence type="ECO:0000313" key="5">
    <source>
        <dbReference type="EMBL" id="KAF1812492.1"/>
    </source>
</evidence>
<evidence type="ECO:0000259" key="4">
    <source>
        <dbReference type="Pfam" id="PF21000"/>
    </source>
</evidence>
<dbReference type="EMBL" id="ML975157">
    <property type="protein sequence ID" value="KAF1812492.1"/>
    <property type="molecule type" value="Genomic_DNA"/>
</dbReference>
<accession>A0A6G1G3C6</accession>
<evidence type="ECO:0000256" key="2">
    <source>
        <dbReference type="ARBA" id="ARBA00018987"/>
    </source>
</evidence>
<dbReference type="PANTHER" id="PTHR14790">
    <property type="entry name" value="RECQ-MEDIATED GENOME INSTABILITY PROTEIN 1 RMI1"/>
    <property type="match status" value="1"/>
</dbReference>
<dbReference type="RefSeq" id="XP_033534123.1">
    <property type="nucleotide sequence ID" value="XM_033675331.1"/>
</dbReference>
<dbReference type="Proteomes" id="UP000504638">
    <property type="component" value="Unplaced"/>
</dbReference>
<dbReference type="AlphaFoldDB" id="A0A6G1G3C6"/>
<dbReference type="SMART" id="SM01161">
    <property type="entry name" value="DUF1767"/>
    <property type="match status" value="1"/>
</dbReference>
<organism evidence="5">
    <name type="scientific">Eremomyces bilateralis CBS 781.70</name>
    <dbReference type="NCBI Taxonomy" id="1392243"/>
    <lineage>
        <taxon>Eukaryota</taxon>
        <taxon>Fungi</taxon>
        <taxon>Dikarya</taxon>
        <taxon>Ascomycota</taxon>
        <taxon>Pezizomycotina</taxon>
        <taxon>Dothideomycetes</taxon>
        <taxon>Dothideomycetes incertae sedis</taxon>
        <taxon>Eremomycetales</taxon>
        <taxon>Eremomycetaceae</taxon>
        <taxon>Eremomyces</taxon>
    </lineage>
</organism>
<dbReference type="InterPro" id="IPR042470">
    <property type="entry name" value="RMI1_N_C_sf"/>
</dbReference>
<dbReference type="Pfam" id="PF21000">
    <property type="entry name" value="RMI1_N_N"/>
    <property type="match status" value="1"/>
</dbReference>
<dbReference type="Pfam" id="PF08585">
    <property type="entry name" value="RMI1_N_C"/>
    <property type="match status" value="1"/>
</dbReference>